<protein>
    <submittedName>
        <fullName evidence="5">WIF domain-containing protein</fullName>
    </submittedName>
</protein>
<dbReference type="Proteomes" id="UP000887578">
    <property type="component" value="Unplaced"/>
</dbReference>
<dbReference type="Pfam" id="PF02019">
    <property type="entry name" value="WIF"/>
    <property type="match status" value="1"/>
</dbReference>
<organism evidence="4 5">
    <name type="scientific">Panagrolaimus davidi</name>
    <dbReference type="NCBI Taxonomy" id="227884"/>
    <lineage>
        <taxon>Eukaryota</taxon>
        <taxon>Metazoa</taxon>
        <taxon>Ecdysozoa</taxon>
        <taxon>Nematoda</taxon>
        <taxon>Chromadorea</taxon>
        <taxon>Rhabditida</taxon>
        <taxon>Tylenchina</taxon>
        <taxon>Panagrolaimomorpha</taxon>
        <taxon>Panagrolaimoidea</taxon>
        <taxon>Panagrolaimidae</taxon>
        <taxon>Panagrolaimus</taxon>
    </lineage>
</organism>
<evidence type="ECO:0000259" key="3">
    <source>
        <dbReference type="PROSITE" id="PS50814"/>
    </source>
</evidence>
<dbReference type="AlphaFoldDB" id="A0A914QFX1"/>
<evidence type="ECO:0000256" key="1">
    <source>
        <dbReference type="ARBA" id="ARBA00022729"/>
    </source>
</evidence>
<dbReference type="SMART" id="SM00469">
    <property type="entry name" value="WIF"/>
    <property type="match status" value="1"/>
</dbReference>
<dbReference type="WBParaSite" id="PDA_v2.g26147.t1">
    <property type="protein sequence ID" value="PDA_v2.g26147.t1"/>
    <property type="gene ID" value="PDA_v2.g26147"/>
</dbReference>
<dbReference type="Gene3D" id="2.60.40.2170">
    <property type="entry name" value="Wnt, WIF domain"/>
    <property type="match status" value="1"/>
</dbReference>
<feature type="domain" description="WIF" evidence="3">
    <location>
        <begin position="1"/>
        <end position="113"/>
    </location>
</feature>
<keyword evidence="1" id="KW-0732">Signal</keyword>
<evidence type="ECO:0000313" key="4">
    <source>
        <dbReference type="Proteomes" id="UP000887578"/>
    </source>
</evidence>
<dbReference type="InterPro" id="IPR003306">
    <property type="entry name" value="WIF"/>
</dbReference>
<evidence type="ECO:0000313" key="5">
    <source>
        <dbReference type="WBParaSite" id="PDA_v2.g26147.t1"/>
    </source>
</evidence>
<evidence type="ECO:0000256" key="2">
    <source>
        <dbReference type="ARBA" id="ARBA00023180"/>
    </source>
</evidence>
<accession>A0A914QFX1</accession>
<proteinExistence type="predicted"/>
<keyword evidence="4" id="KW-1185">Reference proteome</keyword>
<name>A0A914QFX1_9BILA</name>
<dbReference type="PROSITE" id="PS50814">
    <property type="entry name" value="WIF"/>
    <property type="match status" value="1"/>
</dbReference>
<keyword evidence="2" id="KW-0325">Glycoprotein</keyword>
<sequence>MNYVEDGIVNAYSTKFPYRVGTNISHIIFSWNSKIPTKQIKYQIRAVAETFDVLPLIHLPLEGMIPTKTETFAVEYRCAGSRSGQFFVTLFFNISWPSESDPTLFTLKQEKICASRDGRRIVEGLLINNFYDKLIFLFKFFKPKIKTKFN</sequence>
<dbReference type="InterPro" id="IPR038677">
    <property type="entry name" value="WIF_sf"/>
</dbReference>
<reference evidence="5" key="1">
    <citation type="submission" date="2022-11" db="UniProtKB">
        <authorList>
            <consortium name="WormBaseParasite"/>
        </authorList>
    </citation>
    <scope>IDENTIFICATION</scope>
</reference>